<comment type="caution">
    <text evidence="1">The sequence shown here is derived from an EMBL/GenBank/DDBJ whole genome shotgun (WGS) entry which is preliminary data.</text>
</comment>
<evidence type="ECO:0000313" key="2">
    <source>
        <dbReference type="Proteomes" id="UP000789572"/>
    </source>
</evidence>
<sequence length="45" mass="4816">MIEIFQEYGEVRSYGANTYKGADEKRDGGGGAKEELAVGAMLNSC</sequence>
<accession>A0A9N8ZRI9</accession>
<gene>
    <name evidence="1" type="ORF">POCULU_LOCUS2742</name>
</gene>
<dbReference type="AlphaFoldDB" id="A0A9N8ZRI9"/>
<dbReference type="Proteomes" id="UP000789572">
    <property type="component" value="Unassembled WGS sequence"/>
</dbReference>
<name>A0A9N8ZRI9_9GLOM</name>
<organism evidence="1 2">
    <name type="scientific">Paraglomus occultum</name>
    <dbReference type="NCBI Taxonomy" id="144539"/>
    <lineage>
        <taxon>Eukaryota</taxon>
        <taxon>Fungi</taxon>
        <taxon>Fungi incertae sedis</taxon>
        <taxon>Mucoromycota</taxon>
        <taxon>Glomeromycotina</taxon>
        <taxon>Glomeromycetes</taxon>
        <taxon>Paraglomerales</taxon>
        <taxon>Paraglomeraceae</taxon>
        <taxon>Paraglomus</taxon>
    </lineage>
</organism>
<proteinExistence type="predicted"/>
<reference evidence="1" key="1">
    <citation type="submission" date="2021-06" db="EMBL/GenBank/DDBJ databases">
        <authorList>
            <person name="Kallberg Y."/>
            <person name="Tangrot J."/>
            <person name="Rosling A."/>
        </authorList>
    </citation>
    <scope>NUCLEOTIDE SEQUENCE</scope>
    <source>
        <strain evidence="1">IA702</strain>
    </source>
</reference>
<dbReference type="EMBL" id="CAJVPJ010000270">
    <property type="protein sequence ID" value="CAG8504407.1"/>
    <property type="molecule type" value="Genomic_DNA"/>
</dbReference>
<evidence type="ECO:0000313" key="1">
    <source>
        <dbReference type="EMBL" id="CAG8504407.1"/>
    </source>
</evidence>
<keyword evidence="2" id="KW-1185">Reference proteome</keyword>
<protein>
    <submittedName>
        <fullName evidence="1">342_t:CDS:1</fullName>
    </submittedName>
</protein>